<name>A0A935Q0R8_9PROT</name>
<accession>A0A935Q0R8</accession>
<reference evidence="2 3" key="1">
    <citation type="submission" date="2020-10" db="EMBL/GenBank/DDBJ databases">
        <title>Connecting structure to function with the recovery of over 1000 high-quality activated sludge metagenome-assembled genomes encoding full-length rRNA genes using long-read sequencing.</title>
        <authorList>
            <person name="Singleton C.M."/>
            <person name="Petriglieri F."/>
            <person name="Kristensen J.M."/>
            <person name="Kirkegaard R.H."/>
            <person name="Michaelsen T.Y."/>
            <person name="Andersen M.H."/>
            <person name="Karst S.M."/>
            <person name="Dueholm M.S."/>
            <person name="Nielsen P.H."/>
            <person name="Albertsen M."/>
        </authorList>
    </citation>
    <scope>NUCLEOTIDE SEQUENCE [LARGE SCALE GENOMIC DNA]</scope>
    <source>
        <strain evidence="2">EsbW_18-Q3-R4-48_BATAC.285</strain>
    </source>
</reference>
<dbReference type="Pfam" id="PF08808">
    <property type="entry name" value="RES"/>
    <property type="match status" value="1"/>
</dbReference>
<dbReference type="InterPro" id="IPR014914">
    <property type="entry name" value="RES_dom"/>
</dbReference>
<dbReference type="AlphaFoldDB" id="A0A935Q0R8"/>
<comment type="caution">
    <text evidence="2">The sequence shown here is derived from an EMBL/GenBank/DDBJ whole genome shotgun (WGS) entry which is preliminary data.</text>
</comment>
<gene>
    <name evidence="2" type="ORF">IPJ27_14455</name>
</gene>
<protein>
    <submittedName>
        <fullName evidence="2">RES domain-containing protein</fullName>
    </submittedName>
</protein>
<sequence length="162" mass="17472">MKIVDDAAEQEVLESLLEASKPAAPEVAAQLHYLLATPFRCPPTAHGSRFRSVADPSVFCGAAAVRTACAEVIWRRDHELIALAMPCPVTTTSPLPACQSAGARITAGRTAQDRTNPIVGAGCRTRSKRRREAAAALMATAGCTFTHHRDCWCRPGFYRLQP</sequence>
<evidence type="ECO:0000313" key="3">
    <source>
        <dbReference type="Proteomes" id="UP000697998"/>
    </source>
</evidence>
<dbReference type="Proteomes" id="UP000697998">
    <property type="component" value="Unassembled WGS sequence"/>
</dbReference>
<evidence type="ECO:0000259" key="1">
    <source>
        <dbReference type="Pfam" id="PF08808"/>
    </source>
</evidence>
<proteinExistence type="predicted"/>
<dbReference type="EMBL" id="JADJMH010000014">
    <property type="protein sequence ID" value="MBK7675853.1"/>
    <property type="molecule type" value="Genomic_DNA"/>
</dbReference>
<evidence type="ECO:0000313" key="2">
    <source>
        <dbReference type="EMBL" id="MBK7675853.1"/>
    </source>
</evidence>
<feature type="domain" description="RES" evidence="1">
    <location>
        <begin position="29"/>
        <end position="80"/>
    </location>
</feature>
<organism evidence="2 3">
    <name type="scientific">Candidatus Accumulibacter proximus</name>
    <dbReference type="NCBI Taxonomy" id="2954385"/>
    <lineage>
        <taxon>Bacteria</taxon>
        <taxon>Pseudomonadati</taxon>
        <taxon>Pseudomonadota</taxon>
        <taxon>Betaproteobacteria</taxon>
        <taxon>Candidatus Accumulibacter</taxon>
    </lineage>
</organism>